<proteinExistence type="predicted"/>
<accession>A0AAN9RA16</accession>
<reference evidence="1 2" key="1">
    <citation type="submission" date="2024-01" db="EMBL/GenBank/DDBJ databases">
        <title>The genomes of 5 underutilized Papilionoideae crops provide insights into root nodulation and disease resistanc.</title>
        <authorList>
            <person name="Jiang F."/>
        </authorList>
    </citation>
    <scope>NUCLEOTIDE SEQUENCE [LARGE SCALE GENOMIC DNA]</scope>
    <source>
        <strain evidence="1">LVBAO_FW01</strain>
        <tissue evidence="1">Leaves</tissue>
    </source>
</reference>
<protein>
    <submittedName>
        <fullName evidence="1">Uncharacterized protein</fullName>
    </submittedName>
</protein>
<gene>
    <name evidence="1" type="ORF">VNO77_05473</name>
</gene>
<name>A0AAN9RA16_CANGL</name>
<keyword evidence="2" id="KW-1185">Reference proteome</keyword>
<dbReference type="Proteomes" id="UP001367508">
    <property type="component" value="Unassembled WGS sequence"/>
</dbReference>
<organism evidence="1 2">
    <name type="scientific">Canavalia gladiata</name>
    <name type="common">Sword bean</name>
    <name type="synonym">Dolichos gladiatus</name>
    <dbReference type="NCBI Taxonomy" id="3824"/>
    <lineage>
        <taxon>Eukaryota</taxon>
        <taxon>Viridiplantae</taxon>
        <taxon>Streptophyta</taxon>
        <taxon>Embryophyta</taxon>
        <taxon>Tracheophyta</taxon>
        <taxon>Spermatophyta</taxon>
        <taxon>Magnoliopsida</taxon>
        <taxon>eudicotyledons</taxon>
        <taxon>Gunneridae</taxon>
        <taxon>Pentapetalae</taxon>
        <taxon>rosids</taxon>
        <taxon>fabids</taxon>
        <taxon>Fabales</taxon>
        <taxon>Fabaceae</taxon>
        <taxon>Papilionoideae</taxon>
        <taxon>50 kb inversion clade</taxon>
        <taxon>NPAAA clade</taxon>
        <taxon>indigoferoid/millettioid clade</taxon>
        <taxon>Phaseoleae</taxon>
        <taxon>Canavalia</taxon>
    </lineage>
</organism>
<comment type="caution">
    <text evidence="1">The sequence shown here is derived from an EMBL/GenBank/DDBJ whole genome shotgun (WGS) entry which is preliminary data.</text>
</comment>
<dbReference type="EMBL" id="JAYMYQ010000001">
    <property type="protein sequence ID" value="KAK7363334.1"/>
    <property type="molecule type" value="Genomic_DNA"/>
</dbReference>
<sequence>MLGTVKDRAKSRREGCFLVHTDLGHREKSEKSWNDSDCRKAASCIGTACVGSVERKREREREIECICEEVSESQSVIIPLKPKRPSTSLFMRVLFPSFTTSSSVAVTVAVSLA</sequence>
<evidence type="ECO:0000313" key="2">
    <source>
        <dbReference type="Proteomes" id="UP001367508"/>
    </source>
</evidence>
<dbReference type="AlphaFoldDB" id="A0AAN9RA16"/>
<evidence type="ECO:0000313" key="1">
    <source>
        <dbReference type="EMBL" id="KAK7363334.1"/>
    </source>
</evidence>